<reference evidence="1" key="1">
    <citation type="journal article" date="2013" name="J. Plant Res.">
        <title>Effect of fungi and light on seed germination of three Opuntia species from semiarid lands of central Mexico.</title>
        <authorList>
            <person name="Delgado-Sanchez P."/>
            <person name="Jimenez-Bremont J.F."/>
            <person name="Guerrero-Gonzalez Mde L."/>
            <person name="Flores J."/>
        </authorList>
    </citation>
    <scope>NUCLEOTIDE SEQUENCE</scope>
    <source>
        <tissue evidence="1">Cladode</tissue>
    </source>
</reference>
<accession>A0A7C9DUX8</accession>
<name>A0A7C9DUX8_OPUST</name>
<sequence length="110" mass="12141">MLPFSTENTQHLHKQGEAHVLPWAQYVPIYVHSTCVSQTSHYLLSMHIKCDPFPSQHNSQDGNGYPAANDDVTGYYSLPSKFFHSQIFGIGISSILSGTRGLLGSPPSKH</sequence>
<evidence type="ECO:0000313" key="1">
    <source>
        <dbReference type="EMBL" id="MBA4648665.1"/>
    </source>
</evidence>
<reference evidence="1" key="2">
    <citation type="submission" date="2020-07" db="EMBL/GenBank/DDBJ databases">
        <authorList>
            <person name="Vera ALvarez R."/>
            <person name="Arias-Moreno D.M."/>
            <person name="Jimenez-Jacinto V."/>
            <person name="Jimenez-Bremont J.F."/>
            <person name="Swaminathan K."/>
            <person name="Moose S.P."/>
            <person name="Guerrero-Gonzalez M.L."/>
            <person name="Marino-Ramirez L."/>
            <person name="Landsman D."/>
            <person name="Rodriguez-Kessler M."/>
            <person name="Delgado-Sanchez P."/>
        </authorList>
    </citation>
    <scope>NUCLEOTIDE SEQUENCE</scope>
    <source>
        <tissue evidence="1">Cladode</tissue>
    </source>
</reference>
<dbReference type="AlphaFoldDB" id="A0A7C9DUX8"/>
<protein>
    <submittedName>
        <fullName evidence="1">Uncharacterized protein</fullName>
    </submittedName>
</protein>
<proteinExistence type="predicted"/>
<organism evidence="1">
    <name type="scientific">Opuntia streptacantha</name>
    <name type="common">Prickly pear cactus</name>
    <name type="synonym">Opuntia cardona</name>
    <dbReference type="NCBI Taxonomy" id="393608"/>
    <lineage>
        <taxon>Eukaryota</taxon>
        <taxon>Viridiplantae</taxon>
        <taxon>Streptophyta</taxon>
        <taxon>Embryophyta</taxon>
        <taxon>Tracheophyta</taxon>
        <taxon>Spermatophyta</taxon>
        <taxon>Magnoliopsida</taxon>
        <taxon>eudicotyledons</taxon>
        <taxon>Gunneridae</taxon>
        <taxon>Pentapetalae</taxon>
        <taxon>Caryophyllales</taxon>
        <taxon>Cactineae</taxon>
        <taxon>Cactaceae</taxon>
        <taxon>Opuntioideae</taxon>
        <taxon>Opuntia</taxon>
    </lineage>
</organism>
<dbReference type="EMBL" id="GISG01156520">
    <property type="protein sequence ID" value="MBA4648665.1"/>
    <property type="molecule type" value="Transcribed_RNA"/>
</dbReference>